<evidence type="ECO:0000313" key="2">
    <source>
        <dbReference type="Proteomes" id="UP000256999"/>
    </source>
</evidence>
<protein>
    <submittedName>
        <fullName evidence="1">Uncharacterized protein</fullName>
    </submittedName>
</protein>
<proteinExistence type="predicted"/>
<accession>A0A3E0UGL4</accession>
<name>A0A3E0UGL4_9GAMM</name>
<evidence type="ECO:0000313" key="1">
    <source>
        <dbReference type="EMBL" id="REL34892.1"/>
    </source>
</evidence>
<dbReference type="AlphaFoldDB" id="A0A3E0UGL4"/>
<reference evidence="1 2" key="1">
    <citation type="submission" date="2018-08" db="EMBL/GenBank/DDBJ databases">
        <title>Thalassotalea euphylliae genome.</title>
        <authorList>
            <person name="Summers S."/>
            <person name="Rice S.A."/>
            <person name="Freckelton M.L."/>
            <person name="Nedved B.T."/>
            <person name="Hadfield M.G."/>
        </authorList>
    </citation>
    <scope>NUCLEOTIDE SEQUENCE [LARGE SCALE GENOMIC DNA]</scope>
    <source>
        <strain evidence="1 2">H2</strain>
    </source>
</reference>
<gene>
    <name evidence="1" type="ORF">DXX92_05675</name>
</gene>
<dbReference type="Proteomes" id="UP000256999">
    <property type="component" value="Unassembled WGS sequence"/>
</dbReference>
<dbReference type="EMBL" id="QUOV01000001">
    <property type="protein sequence ID" value="REL34892.1"/>
    <property type="molecule type" value="Genomic_DNA"/>
</dbReference>
<sequence length="159" mass="18175">MLCFLVFLSADMVNRIIVRDNTNVKDYALPELSKHIKEDDIASANMLEKYLKFDVRWQQAVQQEKSQGEKEQQESVEVLSIVAIFNDKRPWAIASIKDGSDNFLESRILNLEDSVGEYRVKGISTSSLSLSNNDETVELTLFKESNRIQLSTKINTNEN</sequence>
<organism evidence="1 2">
    <name type="scientific">Thalassotalea euphylliae</name>
    <dbReference type="NCBI Taxonomy" id="1655234"/>
    <lineage>
        <taxon>Bacteria</taxon>
        <taxon>Pseudomonadati</taxon>
        <taxon>Pseudomonadota</taxon>
        <taxon>Gammaproteobacteria</taxon>
        <taxon>Alteromonadales</taxon>
        <taxon>Colwelliaceae</taxon>
        <taxon>Thalassotalea</taxon>
    </lineage>
</organism>
<comment type="caution">
    <text evidence="1">The sequence shown here is derived from an EMBL/GenBank/DDBJ whole genome shotgun (WGS) entry which is preliminary data.</text>
</comment>